<evidence type="ECO:0000256" key="9">
    <source>
        <dbReference type="ARBA" id="ARBA00023180"/>
    </source>
</evidence>
<dbReference type="PRINTS" id="PR00019">
    <property type="entry name" value="LEURICHRPT"/>
</dbReference>
<feature type="domain" description="Leucine-rich repeat-containing N-terminal plant-type" evidence="11">
    <location>
        <begin position="26"/>
        <end position="44"/>
    </location>
</feature>
<keyword evidence="4" id="KW-0732">Signal</keyword>
<dbReference type="InterPro" id="IPR003591">
    <property type="entry name" value="Leu-rich_rpt_typical-subtyp"/>
</dbReference>
<evidence type="ECO:0000259" key="11">
    <source>
        <dbReference type="Pfam" id="PF08263"/>
    </source>
</evidence>
<feature type="region of interest" description="Disordered" evidence="10">
    <location>
        <begin position="1"/>
        <end position="20"/>
    </location>
</feature>
<keyword evidence="13" id="KW-1185">Reference proteome</keyword>
<dbReference type="SMART" id="SM00369">
    <property type="entry name" value="LRR_TYP"/>
    <property type="match status" value="4"/>
</dbReference>
<gene>
    <name evidence="12" type="ORF">QYE76_017925</name>
</gene>
<dbReference type="Proteomes" id="UP001231189">
    <property type="component" value="Unassembled WGS sequence"/>
</dbReference>
<reference evidence="12" key="1">
    <citation type="submission" date="2023-07" db="EMBL/GenBank/DDBJ databases">
        <title>A chromosome-level genome assembly of Lolium multiflorum.</title>
        <authorList>
            <person name="Chen Y."/>
            <person name="Copetti D."/>
            <person name="Kolliker R."/>
            <person name="Studer B."/>
        </authorList>
    </citation>
    <scope>NUCLEOTIDE SEQUENCE</scope>
    <source>
        <strain evidence="12">02402/16</strain>
        <tissue evidence="12">Leaf</tissue>
    </source>
</reference>
<dbReference type="Pfam" id="PF13855">
    <property type="entry name" value="LRR_8"/>
    <property type="match status" value="1"/>
</dbReference>
<protein>
    <recommendedName>
        <fullName evidence="11">Leucine-rich repeat-containing N-terminal plant-type domain-containing protein</fullName>
    </recommendedName>
</protein>
<dbReference type="InterPro" id="IPR032675">
    <property type="entry name" value="LRR_dom_sf"/>
</dbReference>
<keyword evidence="8" id="KW-0675">Receptor</keyword>
<dbReference type="InterPro" id="IPR001611">
    <property type="entry name" value="Leu-rich_rpt"/>
</dbReference>
<feature type="domain" description="Leucine-rich repeat-containing N-terminal plant-type" evidence="11">
    <location>
        <begin position="313"/>
        <end position="350"/>
    </location>
</feature>
<comment type="caution">
    <text evidence="12">The sequence shown here is derived from an EMBL/GenBank/DDBJ whole genome shotgun (WGS) entry which is preliminary data.</text>
</comment>
<dbReference type="FunFam" id="3.80.10.10:FF:000129">
    <property type="entry name" value="Leucine-rich repeat receptor-like kinase"/>
    <property type="match status" value="1"/>
</dbReference>
<evidence type="ECO:0000256" key="8">
    <source>
        <dbReference type="ARBA" id="ARBA00023170"/>
    </source>
</evidence>
<evidence type="ECO:0000256" key="1">
    <source>
        <dbReference type="ARBA" id="ARBA00004167"/>
    </source>
</evidence>
<keyword evidence="9" id="KW-0325">Glycoprotein</keyword>
<comment type="subcellular location">
    <subcellularLocation>
        <location evidence="1">Membrane</location>
        <topology evidence="1">Single-pass membrane protein</topology>
    </subcellularLocation>
</comment>
<organism evidence="12 13">
    <name type="scientific">Lolium multiflorum</name>
    <name type="common">Italian ryegrass</name>
    <name type="synonym">Lolium perenne subsp. multiflorum</name>
    <dbReference type="NCBI Taxonomy" id="4521"/>
    <lineage>
        <taxon>Eukaryota</taxon>
        <taxon>Viridiplantae</taxon>
        <taxon>Streptophyta</taxon>
        <taxon>Embryophyta</taxon>
        <taxon>Tracheophyta</taxon>
        <taxon>Spermatophyta</taxon>
        <taxon>Magnoliopsida</taxon>
        <taxon>Liliopsida</taxon>
        <taxon>Poales</taxon>
        <taxon>Poaceae</taxon>
        <taxon>BOP clade</taxon>
        <taxon>Pooideae</taxon>
        <taxon>Poodae</taxon>
        <taxon>Poeae</taxon>
        <taxon>Poeae Chloroplast Group 2 (Poeae type)</taxon>
        <taxon>Loliodinae</taxon>
        <taxon>Loliinae</taxon>
        <taxon>Lolium</taxon>
    </lineage>
</organism>
<dbReference type="AlphaFoldDB" id="A0AAD8Q9D8"/>
<evidence type="ECO:0000256" key="5">
    <source>
        <dbReference type="ARBA" id="ARBA00022737"/>
    </source>
</evidence>
<sequence length="443" mass="47211">MACRPAALISPTSGASRRRQGADNALGWHVGSDPCEDRWSGVYCQDGKATVIDVQEKQLVGTVPDAENGSLSSLDVLNLRGNKFTGKLPLLAAPQLTSLRLDGNAFTSMPEKFFSGMPMLQFFNISNNAALSEWSFSTVDMRSLPALFSFQANNAGLNGTLHELFSNTTAGFPFPSLAHISMADNQLSGTIPELKGTAISQLDISNNRLSGSITFISDLTSSANSLQLSHNAFTGSLPDFSEFRQLSALYVDHNQITGVPPSLPRLEDIHSVYLSGNLLQGPVPEFNSSVQTDVAKASATGSFCRLDRGPCAPEVESLLLIAGAFGYPHSLAASWMRNDPCAGWIGVHCDDRRRVTGIDLSRLGLNGTMDSAFGSLRSLEAIDLSGNNITGEIPASVAQLPSLRVIDVSNNNLVGTLPNFRHNVAVWTEGNPGLKQSGSSSPL</sequence>
<keyword evidence="6" id="KW-1133">Transmembrane helix</keyword>
<dbReference type="PANTHER" id="PTHR47986">
    <property type="entry name" value="OSJNBA0070M12.3 PROTEIN"/>
    <property type="match status" value="1"/>
</dbReference>
<dbReference type="EMBL" id="JAUUTY010000607">
    <property type="protein sequence ID" value="KAK1598501.1"/>
    <property type="molecule type" value="Genomic_DNA"/>
</dbReference>
<dbReference type="InterPro" id="IPR052422">
    <property type="entry name" value="Auxin_Ser/Thr_Kinase"/>
</dbReference>
<evidence type="ECO:0000313" key="13">
    <source>
        <dbReference type="Proteomes" id="UP001231189"/>
    </source>
</evidence>
<dbReference type="SUPFAM" id="SSF52058">
    <property type="entry name" value="L domain-like"/>
    <property type="match status" value="1"/>
</dbReference>
<dbReference type="PANTHER" id="PTHR47986:SF32">
    <property type="entry name" value="LEUCINE-RICH REPEAT-CONTAINING N-TERMINAL PLANT-TYPE DOMAIN-CONTAINING PROTEIN"/>
    <property type="match status" value="1"/>
</dbReference>
<dbReference type="InterPro" id="IPR013210">
    <property type="entry name" value="LRR_N_plant-typ"/>
</dbReference>
<evidence type="ECO:0000256" key="6">
    <source>
        <dbReference type="ARBA" id="ARBA00022989"/>
    </source>
</evidence>
<keyword evidence="3" id="KW-0812">Transmembrane</keyword>
<evidence type="ECO:0000256" key="7">
    <source>
        <dbReference type="ARBA" id="ARBA00023136"/>
    </source>
</evidence>
<dbReference type="Gene3D" id="3.80.10.10">
    <property type="entry name" value="Ribonuclease Inhibitor"/>
    <property type="match status" value="2"/>
</dbReference>
<proteinExistence type="predicted"/>
<dbReference type="Pfam" id="PF08263">
    <property type="entry name" value="LRRNT_2"/>
    <property type="match status" value="2"/>
</dbReference>
<evidence type="ECO:0000256" key="10">
    <source>
        <dbReference type="SAM" id="MobiDB-lite"/>
    </source>
</evidence>
<evidence type="ECO:0000256" key="4">
    <source>
        <dbReference type="ARBA" id="ARBA00022729"/>
    </source>
</evidence>
<keyword evidence="5" id="KW-0677">Repeat</keyword>
<evidence type="ECO:0000313" key="12">
    <source>
        <dbReference type="EMBL" id="KAK1598501.1"/>
    </source>
</evidence>
<accession>A0AAD8Q9D8</accession>
<name>A0AAD8Q9D8_LOLMU</name>
<keyword evidence="7" id="KW-0472">Membrane</keyword>
<keyword evidence="2" id="KW-0433">Leucine-rich repeat</keyword>
<dbReference type="GO" id="GO:0016020">
    <property type="term" value="C:membrane"/>
    <property type="evidence" value="ECO:0007669"/>
    <property type="project" value="UniProtKB-SubCell"/>
</dbReference>
<evidence type="ECO:0000256" key="3">
    <source>
        <dbReference type="ARBA" id="ARBA00022692"/>
    </source>
</evidence>
<evidence type="ECO:0000256" key="2">
    <source>
        <dbReference type="ARBA" id="ARBA00022614"/>
    </source>
</evidence>